<dbReference type="EMBL" id="AP022581">
    <property type="protein sequence ID" value="BBX98536.1"/>
    <property type="molecule type" value="Genomic_DNA"/>
</dbReference>
<dbReference type="GO" id="GO:0006865">
    <property type="term" value="P:amino acid transport"/>
    <property type="evidence" value="ECO:0007669"/>
    <property type="project" value="UniProtKB-KW"/>
</dbReference>
<gene>
    <name evidence="9" type="primary">ansP2</name>
    <name evidence="9" type="ORF">MLAC_38300</name>
</gene>
<dbReference type="RefSeq" id="WP_085160514.1">
    <property type="nucleotide sequence ID" value="NZ_AP022581.1"/>
</dbReference>
<reference evidence="9 10" key="1">
    <citation type="journal article" date="2019" name="Emerg. Microbes Infect.">
        <title>Comprehensive subspecies identification of 175 nontuberculous mycobacteria species based on 7547 genomic profiles.</title>
        <authorList>
            <person name="Matsumoto Y."/>
            <person name="Kinjo T."/>
            <person name="Motooka D."/>
            <person name="Nabeya D."/>
            <person name="Jung N."/>
            <person name="Uechi K."/>
            <person name="Horii T."/>
            <person name="Iida T."/>
            <person name="Fujita J."/>
            <person name="Nakamura S."/>
        </authorList>
    </citation>
    <scope>NUCLEOTIDE SEQUENCE [LARGE SCALE GENOMIC DNA]</scope>
    <source>
        <strain evidence="9 10">JCM 15657</strain>
    </source>
</reference>
<dbReference type="Proteomes" id="UP000466396">
    <property type="component" value="Chromosome"/>
</dbReference>
<dbReference type="Pfam" id="PF00324">
    <property type="entry name" value="AA_permease"/>
    <property type="match status" value="1"/>
</dbReference>
<keyword evidence="6" id="KW-0029">Amino-acid transport</keyword>
<dbReference type="GO" id="GO:0055085">
    <property type="term" value="P:transmembrane transport"/>
    <property type="evidence" value="ECO:0007669"/>
    <property type="project" value="InterPro"/>
</dbReference>
<dbReference type="InterPro" id="IPR004840">
    <property type="entry name" value="Amino_acid_permease_CS"/>
</dbReference>
<evidence type="ECO:0000256" key="3">
    <source>
        <dbReference type="ARBA" id="ARBA00022448"/>
    </source>
</evidence>
<dbReference type="KEGG" id="mlj:MLAC_38300"/>
<dbReference type="Gene3D" id="1.20.1740.10">
    <property type="entry name" value="Amino acid/polyamine transporter I"/>
    <property type="match status" value="1"/>
</dbReference>
<protein>
    <submittedName>
        <fullName evidence="9">L-asparagine permease 2</fullName>
    </submittedName>
</protein>
<evidence type="ECO:0000256" key="7">
    <source>
        <dbReference type="ARBA" id="ARBA00022989"/>
    </source>
</evidence>
<keyword evidence="8" id="KW-0472">Membrane</keyword>
<keyword evidence="3" id="KW-0813">Transport</keyword>
<dbReference type="GO" id="GO:0005886">
    <property type="term" value="C:plasma membrane"/>
    <property type="evidence" value="ECO:0007669"/>
    <property type="project" value="UniProtKB-SubCell"/>
</dbReference>
<accession>A0A1X1Y5Q9</accession>
<organism evidence="9 10">
    <name type="scientific">Mycobacterium lacus</name>
    <dbReference type="NCBI Taxonomy" id="169765"/>
    <lineage>
        <taxon>Bacteria</taxon>
        <taxon>Bacillati</taxon>
        <taxon>Actinomycetota</taxon>
        <taxon>Actinomycetes</taxon>
        <taxon>Mycobacteriales</taxon>
        <taxon>Mycobacteriaceae</taxon>
        <taxon>Mycobacterium</taxon>
    </lineage>
</organism>
<dbReference type="AlphaFoldDB" id="A0A1X1Y5Q9"/>
<dbReference type="STRING" id="169765.AWC15_21800"/>
<evidence type="ECO:0000313" key="9">
    <source>
        <dbReference type="EMBL" id="BBX98536.1"/>
    </source>
</evidence>
<comment type="similarity">
    <text evidence="2">Belongs to the amino acid-polyamine-organocation (APC) superfamily. Amino acid transporter (AAT) (TC 2.A.3.1) family.</text>
</comment>
<dbReference type="FunFam" id="1.20.1740.10:FF:000001">
    <property type="entry name" value="Amino acid permease"/>
    <property type="match status" value="1"/>
</dbReference>
<dbReference type="PROSITE" id="PS00218">
    <property type="entry name" value="AMINO_ACID_PERMEASE_1"/>
    <property type="match status" value="1"/>
</dbReference>
<dbReference type="InterPro" id="IPR004841">
    <property type="entry name" value="AA-permease/SLC12A_dom"/>
</dbReference>
<evidence type="ECO:0000256" key="4">
    <source>
        <dbReference type="ARBA" id="ARBA00022475"/>
    </source>
</evidence>
<evidence type="ECO:0000256" key="2">
    <source>
        <dbReference type="ARBA" id="ARBA00008583"/>
    </source>
</evidence>
<evidence type="ECO:0000256" key="8">
    <source>
        <dbReference type="ARBA" id="ARBA00023136"/>
    </source>
</evidence>
<dbReference type="PANTHER" id="PTHR43495">
    <property type="entry name" value="GABA PERMEASE"/>
    <property type="match status" value="1"/>
</dbReference>
<dbReference type="OrthoDB" id="5297508at2"/>
<evidence type="ECO:0000256" key="6">
    <source>
        <dbReference type="ARBA" id="ARBA00022970"/>
    </source>
</evidence>
<dbReference type="PIRSF" id="PIRSF006060">
    <property type="entry name" value="AA_transporter"/>
    <property type="match status" value="1"/>
</dbReference>
<sequence length="487" mass="51903">MPPLDTDAARLTREDTGYHKDLKNRQLQMIALGGAIGTGLFLGAGGRLASAGPGLFLVYGVCGIFVFLILRALGELVLHRPSSGSFVSYAREFFGEKVAFAAGWMYFLNWATTGIVDTTAIAHYCHYWKALHVIPQWTLALIALLVVLSMNLISVKLFGELEFWAALIKVLALVTFLVVGTIFLAGRFKVDGQETGWSLWSSHGGLLPSGLLPLVLVTSGVVFAYAAIELVGIAAGETADPERIMPRAINSVVFRIAVFYIGSTVLLALLLPYTAYREHVSPFVTFFAKAGFAGGGSLMNLVVLTAALSSLNAGLYSTGRILRSMAINGSGPKFTAPMSKNGVPYGGILLTAGIGLFGIVLNAVKPSQAFEIVLHIAATGVIVAWATIVACQLRFHRMTTAGALPRPSFRMPLSPYSGYLTLAFLAGVLALMLFDETYGRWMLAAMAVGIPALIGGWYLVRHRVAATADDVGHAGDLAVLSSVDPED</sequence>
<keyword evidence="4" id="KW-1003">Cell membrane</keyword>
<keyword evidence="7" id="KW-1133">Transmembrane helix</keyword>
<evidence type="ECO:0000256" key="1">
    <source>
        <dbReference type="ARBA" id="ARBA00004651"/>
    </source>
</evidence>
<proteinExistence type="inferred from homology"/>
<keyword evidence="5" id="KW-0812">Transmembrane</keyword>
<evidence type="ECO:0000313" key="10">
    <source>
        <dbReference type="Proteomes" id="UP000466396"/>
    </source>
</evidence>
<dbReference type="PANTHER" id="PTHR43495:SF1">
    <property type="entry name" value="L-ASPARAGINE PERMEASE"/>
    <property type="match status" value="1"/>
</dbReference>
<name>A0A1X1Y5Q9_9MYCO</name>
<keyword evidence="10" id="KW-1185">Reference proteome</keyword>
<evidence type="ECO:0000256" key="5">
    <source>
        <dbReference type="ARBA" id="ARBA00022692"/>
    </source>
</evidence>
<comment type="subcellular location">
    <subcellularLocation>
        <location evidence="1">Cell membrane</location>
        <topology evidence="1">Multi-pass membrane protein</topology>
    </subcellularLocation>
</comment>